<evidence type="ECO:0000313" key="2">
    <source>
        <dbReference type="Proteomes" id="UP001500340"/>
    </source>
</evidence>
<keyword evidence="2" id="KW-1185">Reference proteome</keyword>
<sequence>MGLPSWFQSAIEQRVDQVAAWIERQPELRELRVEERAAFDAMFSDTDRSGLPEYMLWRINIISSGQSRTNTRIYRGCVTAYGL</sequence>
<accession>A0ABN0Y906</accession>
<dbReference type="Proteomes" id="UP001500340">
    <property type="component" value="Unassembled WGS sequence"/>
</dbReference>
<gene>
    <name evidence="1" type="ORF">GCM10008933_16350</name>
</gene>
<protein>
    <submittedName>
        <fullName evidence="1">Uncharacterized protein</fullName>
    </submittedName>
</protein>
<dbReference type="EMBL" id="BAAACX010000008">
    <property type="protein sequence ID" value="GAA0386100.1"/>
    <property type="molecule type" value="Genomic_DNA"/>
</dbReference>
<organism evidence="1 2">
    <name type="scientific">Paenibacillus motobuensis</name>
    <dbReference type="NCBI Taxonomy" id="295324"/>
    <lineage>
        <taxon>Bacteria</taxon>
        <taxon>Bacillati</taxon>
        <taxon>Bacillota</taxon>
        <taxon>Bacilli</taxon>
        <taxon>Bacillales</taxon>
        <taxon>Paenibacillaceae</taxon>
        <taxon>Paenibacillus</taxon>
    </lineage>
</organism>
<evidence type="ECO:0000313" key="1">
    <source>
        <dbReference type="EMBL" id="GAA0386100.1"/>
    </source>
</evidence>
<reference evidence="1 2" key="1">
    <citation type="journal article" date="2019" name="Int. J. Syst. Evol. Microbiol.">
        <title>The Global Catalogue of Microorganisms (GCM) 10K type strain sequencing project: providing services to taxonomists for standard genome sequencing and annotation.</title>
        <authorList>
            <consortium name="The Broad Institute Genomics Platform"/>
            <consortium name="The Broad Institute Genome Sequencing Center for Infectious Disease"/>
            <person name="Wu L."/>
            <person name="Ma J."/>
        </authorList>
    </citation>
    <scope>NUCLEOTIDE SEQUENCE [LARGE SCALE GENOMIC DNA]</scope>
    <source>
        <strain evidence="1 2">JCM 12774</strain>
    </source>
</reference>
<comment type="caution">
    <text evidence="1">The sequence shown here is derived from an EMBL/GenBank/DDBJ whole genome shotgun (WGS) entry which is preliminary data.</text>
</comment>
<name>A0ABN0Y906_9BACL</name>
<proteinExistence type="predicted"/>